<evidence type="ECO:0000313" key="4">
    <source>
        <dbReference type="Proteomes" id="UP001597374"/>
    </source>
</evidence>
<evidence type="ECO:0000259" key="2">
    <source>
        <dbReference type="PROSITE" id="PS50848"/>
    </source>
</evidence>
<evidence type="ECO:0000256" key="1">
    <source>
        <dbReference type="SAM" id="SignalP"/>
    </source>
</evidence>
<dbReference type="SMART" id="SM00234">
    <property type="entry name" value="START"/>
    <property type="match status" value="1"/>
</dbReference>
<comment type="caution">
    <text evidence="3">The sequence shown here is derived from an EMBL/GenBank/DDBJ whole genome shotgun (WGS) entry which is preliminary data.</text>
</comment>
<dbReference type="InterPro" id="IPR002913">
    <property type="entry name" value="START_lipid-bd_dom"/>
</dbReference>
<dbReference type="PROSITE" id="PS50848">
    <property type="entry name" value="START"/>
    <property type="match status" value="1"/>
</dbReference>
<dbReference type="PANTHER" id="PTHR19308:SF14">
    <property type="entry name" value="START DOMAIN-CONTAINING PROTEIN"/>
    <property type="match status" value="1"/>
</dbReference>
<evidence type="ECO:0000313" key="3">
    <source>
        <dbReference type="EMBL" id="MFD2247350.1"/>
    </source>
</evidence>
<dbReference type="InterPro" id="IPR051213">
    <property type="entry name" value="START_lipid_transfer"/>
</dbReference>
<dbReference type="InterPro" id="IPR028347">
    <property type="entry name" value="START_dom_prot"/>
</dbReference>
<dbReference type="InterPro" id="IPR023393">
    <property type="entry name" value="START-like_dom_sf"/>
</dbReference>
<protein>
    <submittedName>
        <fullName evidence="3">START domain-containing protein</fullName>
    </submittedName>
</protein>
<feature type="chain" id="PRO_5046754940" evidence="1">
    <location>
        <begin position="20"/>
        <end position="201"/>
    </location>
</feature>
<proteinExistence type="predicted"/>
<feature type="domain" description="START" evidence="2">
    <location>
        <begin position="1"/>
        <end position="201"/>
    </location>
</feature>
<dbReference type="Pfam" id="PF01852">
    <property type="entry name" value="START"/>
    <property type="match status" value="1"/>
</dbReference>
<feature type="signal peptide" evidence="1">
    <location>
        <begin position="1"/>
        <end position="19"/>
    </location>
</feature>
<keyword evidence="1" id="KW-0732">Signal</keyword>
<accession>A0ABW5CZ64</accession>
<dbReference type="PIRSF" id="PIRSF039033">
    <property type="entry name" value="START_dom"/>
    <property type="match status" value="1"/>
</dbReference>
<keyword evidence="4" id="KW-1185">Reference proteome</keyword>
<name>A0ABW5CZ64_9BACT</name>
<dbReference type="EMBL" id="JBHUIM010000002">
    <property type="protein sequence ID" value="MFD2247350.1"/>
    <property type="molecule type" value="Genomic_DNA"/>
</dbReference>
<dbReference type="SUPFAM" id="SSF55961">
    <property type="entry name" value="Bet v1-like"/>
    <property type="match status" value="1"/>
</dbReference>
<dbReference type="Gene3D" id="3.30.530.20">
    <property type="match status" value="1"/>
</dbReference>
<dbReference type="Proteomes" id="UP001597374">
    <property type="component" value="Unassembled WGS sequence"/>
</dbReference>
<gene>
    <name evidence="3" type="ORF">ACFSKP_13875</name>
</gene>
<sequence>MLHHLLFIVLMLFSAPVSATEARWQLVKEKDGILVYTSDSESSALKSIKVTAVMEGTPEKLWAVVQDVNTQKEWVYATKSSKLLKRTSPGELLYYVETEVPWPVSNRDIPIRMKMTQNKADQTLVINTVGLPKAVPVNDGKVRVPHLVARWEVKSVGKDKIKVDYFLDLNPGGAIPAWIANLFVTKGPFETFTNLRELLKK</sequence>
<dbReference type="PANTHER" id="PTHR19308">
    <property type="entry name" value="PHOSPHATIDYLCHOLINE TRANSFER PROTEIN"/>
    <property type="match status" value="1"/>
</dbReference>
<organism evidence="3 4">
    <name type="scientific">Pontibacter ruber</name>
    <dbReference type="NCBI Taxonomy" id="1343895"/>
    <lineage>
        <taxon>Bacteria</taxon>
        <taxon>Pseudomonadati</taxon>
        <taxon>Bacteroidota</taxon>
        <taxon>Cytophagia</taxon>
        <taxon>Cytophagales</taxon>
        <taxon>Hymenobacteraceae</taxon>
        <taxon>Pontibacter</taxon>
    </lineage>
</organism>
<dbReference type="RefSeq" id="WP_250430282.1">
    <property type="nucleotide sequence ID" value="NZ_JALPRR010000003.1"/>
</dbReference>
<reference evidence="4" key="1">
    <citation type="journal article" date="2019" name="Int. J. Syst. Evol. Microbiol.">
        <title>The Global Catalogue of Microorganisms (GCM) 10K type strain sequencing project: providing services to taxonomists for standard genome sequencing and annotation.</title>
        <authorList>
            <consortium name="The Broad Institute Genomics Platform"/>
            <consortium name="The Broad Institute Genome Sequencing Center for Infectious Disease"/>
            <person name="Wu L."/>
            <person name="Ma J."/>
        </authorList>
    </citation>
    <scope>NUCLEOTIDE SEQUENCE [LARGE SCALE GENOMIC DNA]</scope>
    <source>
        <strain evidence="4">CGMCC 4.1782</strain>
    </source>
</reference>